<feature type="domain" description="Rho-GAP" evidence="2">
    <location>
        <begin position="40"/>
        <end position="216"/>
    </location>
</feature>
<dbReference type="InterPro" id="IPR008936">
    <property type="entry name" value="Rho_GTPase_activation_prot"/>
</dbReference>
<accession>A0AA84ZKM1</accession>
<dbReference type="SUPFAM" id="SSF48350">
    <property type="entry name" value="GTPase activation domain, GAP"/>
    <property type="match status" value="1"/>
</dbReference>
<dbReference type="InterPro" id="IPR039102">
    <property type="entry name" value="FAM13"/>
</dbReference>
<name>A0AA84ZKM1_9TREM</name>
<evidence type="ECO:0000256" key="1">
    <source>
        <dbReference type="ARBA" id="ARBA00007549"/>
    </source>
</evidence>
<reference evidence="4 5" key="1">
    <citation type="submission" date="2023-11" db="UniProtKB">
        <authorList>
            <consortium name="WormBaseParasite"/>
        </authorList>
    </citation>
    <scope>IDENTIFICATION</scope>
</reference>
<dbReference type="SMART" id="SM00324">
    <property type="entry name" value="RhoGAP"/>
    <property type="match status" value="1"/>
</dbReference>
<dbReference type="Pfam" id="PF26116">
    <property type="entry name" value="FAM13A"/>
    <property type="match status" value="1"/>
</dbReference>
<organism evidence="3 4">
    <name type="scientific">Schistosoma margrebowiei</name>
    <dbReference type="NCBI Taxonomy" id="48269"/>
    <lineage>
        <taxon>Eukaryota</taxon>
        <taxon>Metazoa</taxon>
        <taxon>Spiralia</taxon>
        <taxon>Lophotrochozoa</taxon>
        <taxon>Platyhelminthes</taxon>
        <taxon>Trematoda</taxon>
        <taxon>Digenea</taxon>
        <taxon>Strigeidida</taxon>
        <taxon>Schistosomatoidea</taxon>
        <taxon>Schistosomatidae</taxon>
        <taxon>Schistosoma</taxon>
    </lineage>
</organism>
<dbReference type="Gene3D" id="1.10.555.10">
    <property type="entry name" value="Rho GTPase activation protein"/>
    <property type="match status" value="1"/>
</dbReference>
<dbReference type="InterPro" id="IPR000198">
    <property type="entry name" value="RhoGAP_dom"/>
</dbReference>
<proteinExistence type="inferred from homology"/>
<dbReference type="InterPro" id="IPR059029">
    <property type="entry name" value="FAM13A_dom"/>
</dbReference>
<dbReference type="CDD" id="cd00159">
    <property type="entry name" value="RhoGAP"/>
    <property type="match status" value="1"/>
</dbReference>
<dbReference type="GO" id="GO:0007165">
    <property type="term" value="P:signal transduction"/>
    <property type="evidence" value="ECO:0007669"/>
    <property type="project" value="InterPro"/>
</dbReference>
<evidence type="ECO:0000313" key="4">
    <source>
        <dbReference type="WBParaSite" id="SMRG1_34800.1"/>
    </source>
</evidence>
<evidence type="ECO:0000259" key="2">
    <source>
        <dbReference type="SMART" id="SM00324"/>
    </source>
</evidence>
<dbReference type="Proteomes" id="UP000050790">
    <property type="component" value="Unassembled WGS sequence"/>
</dbReference>
<protein>
    <recommendedName>
        <fullName evidence="2">Rho-GAP domain-containing protein</fullName>
    </recommendedName>
</protein>
<dbReference type="WBParaSite" id="SMRG1_34800.1">
    <property type="protein sequence ID" value="SMRG1_34800.1"/>
    <property type="gene ID" value="SMRG1_34800"/>
</dbReference>
<evidence type="ECO:0000313" key="5">
    <source>
        <dbReference type="WBParaSite" id="SMRG1_34800.6"/>
    </source>
</evidence>
<sequence length="1367" mass="155064">MDRFVRKINSSPKSKRKTLVQSEDNFGVPLKVLLDRDSTKPVPRIVKNICDYLLHYGLNSQGIFRINGSAKLIDGFKTTFQISAADDLYSLGNVDIYALAGVLKLFLRELPDGLVPEKLGLKCIKVAKEYSSDLNVYILKLQTVLFTLPHENYELLKYLCKFLNKIAENEPVNKMSRNSLGIIFGPCVFRCSLDLQVLKNQSLTNYIMTSLIQYHDAIFVHHPKTDFFVLDHLFKLPEIVSNSALPILEDRVQPSSEISTSSSQNDSPGIINSLQEDTFSNFVETLSMAPRNTPKPEPDNHVWMPHHCSSSEPKIPRTNPCHSTPDSTCGFTVDNNLSSDSSPFHNIVSSHRYKEFLISSSTSPTPSPITFEVSSTPTFVSRSNSISYNEEENAEQVPDSGVEAPYTKTSEQLALDITNIISSMATSRSLEALSFETQLDDCFANSTQISNCNKKHNHVEENPREKLRISGMLSRSSNKVSTGDSLFNKVIRFTHVTDDPNKIKRTFSHRKHTIKESSVHPISTWNSMPSVKNKTIQTPPKFMDSCVAVYGQDLCSQSPQHNNVISNTLKYNGYRFPNTDNTYRPINLQKDDFNAARVQDTANSTHTSTFMPVSTNQFYMEMPAANNEFANSVGSTQPSPTVENILTQAINQCSDTHIFSLSVKQKLDCPSDSSSFPYSINEMDLTASTKRNSVSSFVKPISTLSYQSEIPVCVFDRSHPNHNHVGGSNCEIENNQNKSFELATLQYDATHQPKKYNHSTPTSPILSSHTASITLRSKSNSVGAVTVKPIHSFIHKPKDRGSCPPNLLPLSSKANNEHLNESAPNFGRLSSPERNQMITKKRIKQQYSIFDRSPISNQNRENTRSYGAQLNKSNHFLRSAKYPSSIFDSTQNFKKTLDAIGLKSLLNLPNKTYSEPNLLYFKNQLSRRTKLKYISLQHLTTDELSSIKALPTFKLINKENLTTIPVKISKNLLFSNKEAPNMNLISPSVISVIRRVNSFSSNSHTSSGKYHSFLRKYSSPLLKDLRNFYENSENHNVGDKDDNAGDVSLEQSNSPLISIESFYELLCAALSKQREYCNRPERLSEMNWDQIEREKYDIQKSLLYFEGLYGRPKSPTSKRIMKPIYERYRQVKRLISSRYGVCSEFPFGMNLSRLKVPINDSIVSVNEQSPDKQPNVTVSNKLMEFLNTPTIASPTCLQDNIHNIGYDSDSSTFENVYKNKESSFPVKVKQRNYNLQSTENRNLVTIENNQNPSFPFNSNHRKSLMRPDDHNIQLYRKQLCSLSPMELYNEKKNVLLKKHIVQTELVEYENSIKRVLGRKPNKTERKPIRDKYELYDLIKRQLKIVDSCLINLSSSDLINIRDDINTN</sequence>
<dbReference type="PANTHER" id="PTHR15904">
    <property type="entry name" value="FAM13"/>
    <property type="match status" value="1"/>
</dbReference>
<dbReference type="PANTHER" id="PTHR15904:SF17">
    <property type="entry name" value="RHO-GAP DOMAIN-CONTAINING PROTEIN"/>
    <property type="match status" value="1"/>
</dbReference>
<evidence type="ECO:0000313" key="3">
    <source>
        <dbReference type="Proteomes" id="UP000050790"/>
    </source>
</evidence>
<dbReference type="WBParaSite" id="SMRG1_34800.6">
    <property type="protein sequence ID" value="SMRG1_34800.6"/>
    <property type="gene ID" value="SMRG1_34800"/>
</dbReference>
<dbReference type="Pfam" id="PF00620">
    <property type="entry name" value="RhoGAP"/>
    <property type="match status" value="1"/>
</dbReference>
<comment type="similarity">
    <text evidence="1">Belongs to the FAM13 family.</text>
</comment>